<feature type="compositionally biased region" description="Low complexity" evidence="1">
    <location>
        <begin position="505"/>
        <end position="524"/>
    </location>
</feature>
<dbReference type="eggNOG" id="ENOG502SDZE">
    <property type="taxonomic scope" value="Eukaryota"/>
</dbReference>
<dbReference type="PROSITE" id="PS51840">
    <property type="entry name" value="C2_NT"/>
    <property type="match status" value="1"/>
</dbReference>
<evidence type="ECO:0000313" key="3">
    <source>
        <dbReference type="EMBL" id="EPQ50547.1"/>
    </source>
</evidence>
<dbReference type="EMBL" id="KB469315">
    <property type="protein sequence ID" value="EPQ50547.1"/>
    <property type="molecule type" value="Genomic_DNA"/>
</dbReference>
<dbReference type="OMA" id="EFAVRWK"/>
<dbReference type="AlphaFoldDB" id="S7PTB7"/>
<organism evidence="3 4">
    <name type="scientific">Gloeophyllum trabeum (strain ATCC 11539 / FP-39264 / Madison 617)</name>
    <name type="common">Brown rot fungus</name>
    <dbReference type="NCBI Taxonomy" id="670483"/>
    <lineage>
        <taxon>Eukaryota</taxon>
        <taxon>Fungi</taxon>
        <taxon>Dikarya</taxon>
        <taxon>Basidiomycota</taxon>
        <taxon>Agaricomycotina</taxon>
        <taxon>Agaricomycetes</taxon>
        <taxon>Gloeophyllales</taxon>
        <taxon>Gloeophyllaceae</taxon>
        <taxon>Gloeophyllum</taxon>
    </lineage>
</organism>
<feature type="compositionally biased region" description="Polar residues" evidence="1">
    <location>
        <begin position="494"/>
        <end position="504"/>
    </location>
</feature>
<feature type="region of interest" description="Disordered" evidence="1">
    <location>
        <begin position="247"/>
        <end position="269"/>
    </location>
</feature>
<evidence type="ECO:0000313" key="4">
    <source>
        <dbReference type="Proteomes" id="UP000030669"/>
    </source>
</evidence>
<dbReference type="PANTHER" id="PTHR21456">
    <property type="entry name" value="FAMILY WITH SEQUENCE SIMILARITY 102"/>
    <property type="match status" value="1"/>
</dbReference>
<feature type="region of interest" description="Disordered" evidence="1">
    <location>
        <begin position="179"/>
        <end position="220"/>
    </location>
</feature>
<name>S7PTB7_GLOTA</name>
<dbReference type="PANTHER" id="PTHR21456:SF1">
    <property type="entry name" value="C2 NT-TYPE DOMAIN-CONTAINING PROTEIN"/>
    <property type="match status" value="1"/>
</dbReference>
<dbReference type="RefSeq" id="XP_007871074.1">
    <property type="nucleotide sequence ID" value="XM_007872883.1"/>
</dbReference>
<feature type="domain" description="C2 NT-type" evidence="2">
    <location>
        <begin position="124"/>
        <end position="376"/>
    </location>
</feature>
<feature type="compositionally biased region" description="Basic residues" evidence="1">
    <location>
        <begin position="525"/>
        <end position="537"/>
    </location>
</feature>
<feature type="compositionally biased region" description="Low complexity" evidence="1">
    <location>
        <begin position="253"/>
        <end position="266"/>
    </location>
</feature>
<keyword evidence="4" id="KW-1185">Reference proteome</keyword>
<feature type="compositionally biased region" description="Polar residues" evidence="1">
    <location>
        <begin position="104"/>
        <end position="115"/>
    </location>
</feature>
<dbReference type="GeneID" id="19304784"/>
<feature type="compositionally biased region" description="Basic and acidic residues" evidence="1">
    <location>
        <begin position="466"/>
        <end position="480"/>
    </location>
</feature>
<dbReference type="InterPro" id="IPR039931">
    <property type="entry name" value="EEIG1/2-like"/>
</dbReference>
<gene>
    <name evidence="3" type="ORF">GLOTRDRAFT_141487</name>
</gene>
<feature type="region of interest" description="Disordered" evidence="1">
    <location>
        <begin position="453"/>
        <end position="575"/>
    </location>
</feature>
<dbReference type="KEGG" id="gtr:GLOTRDRAFT_141487"/>
<accession>S7PTB7</accession>
<dbReference type="OrthoDB" id="3365224at2759"/>
<proteinExistence type="predicted"/>
<dbReference type="InterPro" id="IPR019448">
    <property type="entry name" value="NT-C2"/>
</dbReference>
<evidence type="ECO:0000259" key="2">
    <source>
        <dbReference type="PROSITE" id="PS51840"/>
    </source>
</evidence>
<sequence>MARNHTFDSSLDRYYLRAWYPPIGEANLPEPSEAVNGRNADNPEVPWYAELEVHVANRLGSDRFAGLTALTSSSPPSKRRVPRVALARTSGRHDSATVQDPAVASTSNPDSNYSTAHGGIRSQLAQLRPKHAVFQVKLSIHQVSNVPYVRGEFGVKWRFKNVVSAPPHTSFLSRIRAHRTTSGRSSVKGKEKAVEGPEIVVHDEDEADQGSAGSGEDQYSLGEWGERKANANLSSLSLDLLKPAPVSPKAPLSPMSTSTPSDSQSSLGNGVVYSDAKGMTEYLPLRGHSVKWEHTITVVVQMDVQRDTLDLLPNELKLVVKQRVIPGDPDSPENPRLGHVLLNLAEYANAGPVTRNYLLRQSKTNAILKLTVELTHIGGETRFRAPPLRKGEILAGVSGLLSNDAYRSPAWLSRTLDLYGDVPGLDLGRDGPRTTETLIEAIFNPVPTTSDADSPFTYYVPPGSAKARELEEKEKVKEDSSSGTLDSEEKRSVVSGTDSASVLTSSGASPSLASGSNSDAGSASGKHKGWWSRHKLGAVHTSRPGTPNLLLRRQERERPIINIVPPRTESGVGKA</sequence>
<evidence type="ECO:0000256" key="1">
    <source>
        <dbReference type="SAM" id="MobiDB-lite"/>
    </source>
</evidence>
<feature type="region of interest" description="Disordered" evidence="1">
    <location>
        <begin position="88"/>
        <end position="116"/>
    </location>
</feature>
<dbReference type="HOGENOM" id="CLU_019140_0_0_1"/>
<dbReference type="Proteomes" id="UP000030669">
    <property type="component" value="Unassembled WGS sequence"/>
</dbReference>
<protein>
    <recommendedName>
        <fullName evidence="2">C2 NT-type domain-containing protein</fullName>
    </recommendedName>
</protein>
<reference evidence="3 4" key="1">
    <citation type="journal article" date="2012" name="Science">
        <title>The Paleozoic origin of enzymatic lignin decomposition reconstructed from 31 fungal genomes.</title>
        <authorList>
            <person name="Floudas D."/>
            <person name="Binder M."/>
            <person name="Riley R."/>
            <person name="Barry K."/>
            <person name="Blanchette R.A."/>
            <person name="Henrissat B."/>
            <person name="Martinez A.T."/>
            <person name="Otillar R."/>
            <person name="Spatafora J.W."/>
            <person name="Yadav J.S."/>
            <person name="Aerts A."/>
            <person name="Benoit I."/>
            <person name="Boyd A."/>
            <person name="Carlson A."/>
            <person name="Copeland A."/>
            <person name="Coutinho P.M."/>
            <person name="de Vries R.P."/>
            <person name="Ferreira P."/>
            <person name="Findley K."/>
            <person name="Foster B."/>
            <person name="Gaskell J."/>
            <person name="Glotzer D."/>
            <person name="Gorecki P."/>
            <person name="Heitman J."/>
            <person name="Hesse C."/>
            <person name="Hori C."/>
            <person name="Igarashi K."/>
            <person name="Jurgens J.A."/>
            <person name="Kallen N."/>
            <person name="Kersten P."/>
            <person name="Kohler A."/>
            <person name="Kuees U."/>
            <person name="Kumar T.K.A."/>
            <person name="Kuo A."/>
            <person name="LaButti K."/>
            <person name="Larrondo L.F."/>
            <person name="Lindquist E."/>
            <person name="Ling A."/>
            <person name="Lombard V."/>
            <person name="Lucas S."/>
            <person name="Lundell T."/>
            <person name="Martin R."/>
            <person name="McLaughlin D.J."/>
            <person name="Morgenstern I."/>
            <person name="Morin E."/>
            <person name="Murat C."/>
            <person name="Nagy L.G."/>
            <person name="Nolan M."/>
            <person name="Ohm R.A."/>
            <person name="Patyshakuliyeva A."/>
            <person name="Rokas A."/>
            <person name="Ruiz-Duenas F.J."/>
            <person name="Sabat G."/>
            <person name="Salamov A."/>
            <person name="Samejima M."/>
            <person name="Schmutz J."/>
            <person name="Slot J.C."/>
            <person name="St John F."/>
            <person name="Stenlid J."/>
            <person name="Sun H."/>
            <person name="Sun S."/>
            <person name="Syed K."/>
            <person name="Tsang A."/>
            <person name="Wiebenga A."/>
            <person name="Young D."/>
            <person name="Pisabarro A."/>
            <person name="Eastwood D.C."/>
            <person name="Martin F."/>
            <person name="Cullen D."/>
            <person name="Grigoriev I.V."/>
            <person name="Hibbett D.S."/>
        </authorList>
    </citation>
    <scope>NUCLEOTIDE SEQUENCE [LARGE SCALE GENOMIC DNA]</scope>
    <source>
        <strain evidence="3 4">ATCC 11539</strain>
    </source>
</reference>
<dbReference type="Pfam" id="PF10358">
    <property type="entry name" value="NT-C2"/>
    <property type="match status" value="1"/>
</dbReference>